<feature type="domain" description="RING-type" evidence="13">
    <location>
        <begin position="899"/>
        <end position="937"/>
    </location>
</feature>
<dbReference type="InterPro" id="IPR014001">
    <property type="entry name" value="Helicase_ATP-bd"/>
</dbReference>
<dbReference type="Gene3D" id="3.30.40.10">
    <property type="entry name" value="Zinc/RING finger domain, C3HC4 (zinc finger)"/>
    <property type="match status" value="1"/>
</dbReference>
<evidence type="ECO:0000256" key="7">
    <source>
        <dbReference type="ARBA" id="ARBA00022833"/>
    </source>
</evidence>
<evidence type="ECO:0000259" key="12">
    <source>
        <dbReference type="PROSITE" id="PS50020"/>
    </source>
</evidence>
<dbReference type="GO" id="GO:0004386">
    <property type="term" value="F:helicase activity"/>
    <property type="evidence" value="ECO:0007669"/>
    <property type="project" value="UniProtKB-KW"/>
</dbReference>
<dbReference type="SUPFAM" id="SSF57850">
    <property type="entry name" value="RING/U-box"/>
    <property type="match status" value="1"/>
</dbReference>
<dbReference type="EMBL" id="MDYQ01000036">
    <property type="protein sequence ID" value="PRP86023.1"/>
    <property type="molecule type" value="Genomic_DNA"/>
</dbReference>
<name>A0A2P6NPZ9_9EUKA</name>
<keyword evidence="9" id="KW-0539">Nucleus</keyword>
<dbReference type="PROSITE" id="PS50020">
    <property type="entry name" value="WW_DOMAIN_2"/>
    <property type="match status" value="1"/>
</dbReference>
<evidence type="ECO:0000259" key="14">
    <source>
        <dbReference type="PROSITE" id="PS51192"/>
    </source>
</evidence>
<dbReference type="InterPro" id="IPR049730">
    <property type="entry name" value="SNF2/RAD54-like_C"/>
</dbReference>
<dbReference type="AlphaFoldDB" id="A0A2P6NPZ9"/>
<dbReference type="InterPro" id="IPR027417">
    <property type="entry name" value="P-loop_NTPase"/>
</dbReference>
<dbReference type="Gene3D" id="3.40.50.300">
    <property type="entry name" value="P-loop containing nucleotide triphosphate hydrolases"/>
    <property type="match status" value="1"/>
</dbReference>
<dbReference type="PROSITE" id="PS51192">
    <property type="entry name" value="HELICASE_ATP_BIND_1"/>
    <property type="match status" value="1"/>
</dbReference>
<feature type="region of interest" description="Disordered" evidence="11">
    <location>
        <begin position="43"/>
        <end position="92"/>
    </location>
</feature>
<evidence type="ECO:0000256" key="11">
    <source>
        <dbReference type="SAM" id="MobiDB-lite"/>
    </source>
</evidence>
<feature type="region of interest" description="Disordered" evidence="11">
    <location>
        <begin position="229"/>
        <end position="255"/>
    </location>
</feature>
<keyword evidence="5" id="KW-0378">Hydrolase</keyword>
<dbReference type="Pfam" id="PF08797">
    <property type="entry name" value="HIRAN"/>
    <property type="match status" value="1"/>
</dbReference>
<proteinExistence type="predicted"/>
<evidence type="ECO:0000313" key="17">
    <source>
        <dbReference type="Proteomes" id="UP000241769"/>
    </source>
</evidence>
<dbReference type="SUPFAM" id="SSF52540">
    <property type="entry name" value="P-loop containing nucleoside triphosphate hydrolases"/>
    <property type="match status" value="2"/>
</dbReference>
<dbReference type="InterPro" id="IPR017907">
    <property type="entry name" value="Znf_RING_CS"/>
</dbReference>
<dbReference type="GO" id="GO:0006281">
    <property type="term" value="P:DNA repair"/>
    <property type="evidence" value="ECO:0007669"/>
    <property type="project" value="TreeGrafter"/>
</dbReference>
<dbReference type="Gene3D" id="2.20.70.10">
    <property type="match status" value="1"/>
</dbReference>
<reference evidence="16 17" key="1">
    <citation type="journal article" date="2018" name="Genome Biol. Evol.">
        <title>Multiple Roots of Fruiting Body Formation in Amoebozoa.</title>
        <authorList>
            <person name="Hillmann F."/>
            <person name="Forbes G."/>
            <person name="Novohradska S."/>
            <person name="Ferling I."/>
            <person name="Riege K."/>
            <person name="Groth M."/>
            <person name="Westermann M."/>
            <person name="Marz M."/>
            <person name="Spaller T."/>
            <person name="Winckler T."/>
            <person name="Schaap P."/>
            <person name="Glockner G."/>
        </authorList>
    </citation>
    <scope>NUCLEOTIDE SEQUENCE [LARGE SCALE GENOMIC DNA]</scope>
    <source>
        <strain evidence="16 17">Jena</strain>
    </source>
</reference>
<dbReference type="SMART" id="SM00490">
    <property type="entry name" value="HELICc"/>
    <property type="match status" value="1"/>
</dbReference>
<dbReference type="PROSITE" id="PS01159">
    <property type="entry name" value="WW_DOMAIN_1"/>
    <property type="match status" value="1"/>
</dbReference>
<feature type="domain" description="WW" evidence="12">
    <location>
        <begin position="501"/>
        <end position="535"/>
    </location>
</feature>
<dbReference type="PROSITE" id="PS00518">
    <property type="entry name" value="ZF_RING_1"/>
    <property type="match status" value="1"/>
</dbReference>
<dbReference type="InterPro" id="IPR013083">
    <property type="entry name" value="Znf_RING/FYVE/PHD"/>
</dbReference>
<protein>
    <submittedName>
        <fullName evidence="16">SNF2 superfamily RAD5 protein</fullName>
    </submittedName>
</protein>
<feature type="domain" description="Helicase ATP-binding" evidence="14">
    <location>
        <begin position="542"/>
        <end position="738"/>
    </location>
</feature>
<evidence type="ECO:0000256" key="8">
    <source>
        <dbReference type="ARBA" id="ARBA00022840"/>
    </source>
</evidence>
<dbReference type="InterPro" id="IPR038718">
    <property type="entry name" value="SNF2-like_sf"/>
</dbReference>
<dbReference type="PROSITE" id="PS51194">
    <property type="entry name" value="HELICASE_CTER"/>
    <property type="match status" value="1"/>
</dbReference>
<evidence type="ECO:0000259" key="15">
    <source>
        <dbReference type="PROSITE" id="PS51194"/>
    </source>
</evidence>
<dbReference type="CDD" id="cd18008">
    <property type="entry name" value="DEXDc_SHPRH-like"/>
    <property type="match status" value="1"/>
</dbReference>
<dbReference type="CDD" id="cd18793">
    <property type="entry name" value="SF2_C_SNF"/>
    <property type="match status" value="1"/>
</dbReference>
<organism evidence="16 17">
    <name type="scientific">Planoprotostelium fungivorum</name>
    <dbReference type="NCBI Taxonomy" id="1890364"/>
    <lineage>
        <taxon>Eukaryota</taxon>
        <taxon>Amoebozoa</taxon>
        <taxon>Evosea</taxon>
        <taxon>Variosea</taxon>
        <taxon>Cavosteliida</taxon>
        <taxon>Cavosteliaceae</taxon>
        <taxon>Planoprotostelium</taxon>
    </lineage>
</organism>
<dbReference type="Pfam" id="PF00176">
    <property type="entry name" value="SNF2-rel_dom"/>
    <property type="match status" value="1"/>
</dbReference>
<dbReference type="FunCoup" id="A0A2P6NPZ9">
    <property type="interactions" value="222"/>
</dbReference>
<keyword evidence="6" id="KW-0347">Helicase</keyword>
<dbReference type="SUPFAM" id="SSF51045">
    <property type="entry name" value="WW domain"/>
    <property type="match status" value="1"/>
</dbReference>
<feature type="compositionally biased region" description="Polar residues" evidence="11">
    <location>
        <begin position="129"/>
        <end position="143"/>
    </location>
</feature>
<dbReference type="InterPro" id="IPR050628">
    <property type="entry name" value="SNF2_RAD54_helicase_TF"/>
</dbReference>
<keyword evidence="2" id="KW-0479">Metal-binding</keyword>
<comment type="caution">
    <text evidence="16">The sequence shown here is derived from an EMBL/GenBank/DDBJ whole genome shotgun (WGS) entry which is preliminary data.</text>
</comment>
<dbReference type="InterPro" id="IPR000330">
    <property type="entry name" value="SNF2_N"/>
</dbReference>
<dbReference type="InterPro" id="IPR014905">
    <property type="entry name" value="HIRAN"/>
</dbReference>
<dbReference type="InterPro" id="IPR001841">
    <property type="entry name" value="Znf_RING"/>
</dbReference>
<comment type="subcellular location">
    <subcellularLocation>
        <location evidence="1">Nucleus</location>
    </subcellularLocation>
</comment>
<keyword evidence="4 10" id="KW-0863">Zinc-finger</keyword>
<dbReference type="InParanoid" id="A0A2P6NPZ9"/>
<dbReference type="CDD" id="cd00201">
    <property type="entry name" value="WW"/>
    <property type="match status" value="1"/>
</dbReference>
<dbReference type="PROSITE" id="PS50089">
    <property type="entry name" value="ZF_RING_2"/>
    <property type="match status" value="1"/>
</dbReference>
<evidence type="ECO:0000256" key="3">
    <source>
        <dbReference type="ARBA" id="ARBA00022741"/>
    </source>
</evidence>
<dbReference type="Gene3D" id="3.40.50.10810">
    <property type="entry name" value="Tandem AAA-ATPase domain"/>
    <property type="match status" value="1"/>
</dbReference>
<dbReference type="GO" id="GO:0008094">
    <property type="term" value="F:ATP-dependent activity, acting on DNA"/>
    <property type="evidence" value="ECO:0007669"/>
    <property type="project" value="TreeGrafter"/>
</dbReference>
<evidence type="ECO:0000259" key="13">
    <source>
        <dbReference type="PROSITE" id="PS50089"/>
    </source>
</evidence>
<accession>A0A2P6NPZ9</accession>
<dbReference type="SMART" id="SM00184">
    <property type="entry name" value="RING"/>
    <property type="match status" value="1"/>
</dbReference>
<dbReference type="SMART" id="SM00487">
    <property type="entry name" value="DEXDc"/>
    <property type="match status" value="1"/>
</dbReference>
<feature type="domain" description="Helicase C-terminal" evidence="15">
    <location>
        <begin position="978"/>
        <end position="1131"/>
    </location>
</feature>
<evidence type="ECO:0000256" key="6">
    <source>
        <dbReference type="ARBA" id="ARBA00022806"/>
    </source>
</evidence>
<evidence type="ECO:0000313" key="16">
    <source>
        <dbReference type="EMBL" id="PRP86023.1"/>
    </source>
</evidence>
<dbReference type="GO" id="GO:0016818">
    <property type="term" value="F:hydrolase activity, acting on acid anhydrides, in phosphorus-containing anhydrides"/>
    <property type="evidence" value="ECO:0007669"/>
    <property type="project" value="InterPro"/>
</dbReference>
<keyword evidence="8" id="KW-0067">ATP-binding</keyword>
<dbReference type="Proteomes" id="UP000241769">
    <property type="component" value="Unassembled WGS sequence"/>
</dbReference>
<keyword evidence="7" id="KW-0862">Zinc</keyword>
<dbReference type="GO" id="GO:0008270">
    <property type="term" value="F:zinc ion binding"/>
    <property type="evidence" value="ECO:0007669"/>
    <property type="project" value="UniProtKB-KW"/>
</dbReference>
<keyword evidence="3" id="KW-0547">Nucleotide-binding</keyword>
<dbReference type="STRING" id="1890364.A0A2P6NPZ9"/>
<evidence type="ECO:0000256" key="1">
    <source>
        <dbReference type="ARBA" id="ARBA00004123"/>
    </source>
</evidence>
<dbReference type="GO" id="GO:0005524">
    <property type="term" value="F:ATP binding"/>
    <property type="evidence" value="ECO:0007669"/>
    <property type="project" value="UniProtKB-KW"/>
</dbReference>
<dbReference type="OrthoDB" id="19745at2759"/>
<dbReference type="InterPro" id="IPR001650">
    <property type="entry name" value="Helicase_C-like"/>
</dbReference>
<evidence type="ECO:0000256" key="9">
    <source>
        <dbReference type="ARBA" id="ARBA00023242"/>
    </source>
</evidence>
<feature type="region of interest" description="Disordered" evidence="11">
    <location>
        <begin position="112"/>
        <end position="149"/>
    </location>
</feature>
<dbReference type="SMART" id="SM00456">
    <property type="entry name" value="WW"/>
    <property type="match status" value="1"/>
</dbReference>
<evidence type="ECO:0000256" key="4">
    <source>
        <dbReference type="ARBA" id="ARBA00022771"/>
    </source>
</evidence>
<dbReference type="InterPro" id="IPR036020">
    <property type="entry name" value="WW_dom_sf"/>
</dbReference>
<dbReference type="InterPro" id="IPR001202">
    <property type="entry name" value="WW_dom"/>
</dbReference>
<gene>
    <name evidence="16" type="ORF">PROFUN_05794</name>
</gene>
<evidence type="ECO:0000256" key="2">
    <source>
        <dbReference type="ARBA" id="ARBA00022723"/>
    </source>
</evidence>
<dbReference type="GO" id="GO:0003676">
    <property type="term" value="F:nucleic acid binding"/>
    <property type="evidence" value="ECO:0007669"/>
    <property type="project" value="InterPro"/>
</dbReference>
<keyword evidence="17" id="KW-1185">Reference proteome</keyword>
<dbReference type="GO" id="GO:0005634">
    <property type="term" value="C:nucleus"/>
    <property type="evidence" value="ECO:0007669"/>
    <property type="project" value="UniProtKB-SubCell"/>
</dbReference>
<evidence type="ECO:0000256" key="5">
    <source>
        <dbReference type="ARBA" id="ARBA00022801"/>
    </source>
</evidence>
<sequence length="1144" mass="128576">MSLHLSDGSQNIYAGEDDMTYNEGDASAHSAMIYQRGFGDYAGNESSLQHQQPTANADTTSYYPSQSFHVDGNREELSEDGTNQPDREDRSLVSSEGLLNFKMGLLNRMPSSEDMPTPIPRPQAPAPTVTSTPTNPWTYRNGPSTPPMVTPMEQIKKDNGPSFLTELGASLNSRYGSQGLYGSNGIERPNGYVESSEMNFAPSTRSNPIVVDGPESRETLITKVIDLSSHSASDNARSNSQQGQNQRQNRTERTPLGQFTTVVLTDFANQQSLVPATARPGDRLRLIRDPRGLFGYDKNLYAVYTVERQLIGRIDSAVCSWLAPLGDTKCLYIEGQVLASNGNENAMQMVDEIAIKVYCNKYFIYGTALSNPKFYQCWINLANAIGQIVSYIRVLKRPASAAPAGGSSDPVDLTVDESGHVYNTQQMELMTKRPRMEASESSSNEPPIDMIADRLYKNLNKHLKEMDGPETLKVTLRSYQRQALAWMSDREKSPEHPHSQIPLPAPWQVMIVPESGKRFYYNQDTHITQWEHPMLGSGVYISETGVGVRGGILADEMGMGKTIEVLSLVLTNKWEERQGTSDRDEYVPSRATLIVCPLSVLNQWHQEMKNHTVEGHLSIYVYHGNGRNRDASALSKHDVVLTTYTTLAGEIPAETKASRANADSTKRKREKQEQGCPLMDVNWFRIVLDEAHTIKDRNTRTAKAAFELKSERRWAVTGTPIQNKLDDLFSLLHFLRVESYGDYSCWSRDIMRAIRNKNESGFNRLQNILGSILLRRTKDQKVDNAPIVSLPPRIVRLRAIPFRIDEDAFYRQLWDSSKTQFDSLISSGKILENYAHILELLLRLRQSCDHPALVKARNEGGLEDLRALARTLSAANREEQIANLRTVAAQGVRYCDETCAECVEPVDNAMVTLCGHIFCKSCLEPALQMSPSCPICRRNLNVTSDVISVAKPNSRKKEKSLKETIDMSNWMTSSKIDALLQELTQLPEESCIKSIVFSQWTSMLDLCEISLAKVGIRFVRLDGGMSQAQRDASVKQYREDPRVRVFLISMKAGGLGLNLVTGSNVYLLDPWWNPASEDQAIDRVHRLGQTRPVHVTRFIIKDSIEERIVELQERKKTMAQGALGMNTKELRQIRIDELRLLFRE</sequence>
<evidence type="ECO:0000256" key="10">
    <source>
        <dbReference type="PROSITE-ProRule" id="PRU00175"/>
    </source>
</evidence>
<dbReference type="Pfam" id="PF00271">
    <property type="entry name" value="Helicase_C"/>
    <property type="match status" value="1"/>
</dbReference>
<dbReference type="PANTHER" id="PTHR45626">
    <property type="entry name" value="TRANSCRIPTION TERMINATION FACTOR 2-RELATED"/>
    <property type="match status" value="1"/>
</dbReference>
<feature type="compositionally biased region" description="Polar residues" evidence="11">
    <location>
        <begin position="44"/>
        <end position="68"/>
    </location>
</feature>
<feature type="compositionally biased region" description="Low complexity" evidence="11">
    <location>
        <begin position="237"/>
        <end position="248"/>
    </location>
</feature>
<dbReference type="Pfam" id="PF13639">
    <property type="entry name" value="zf-RING_2"/>
    <property type="match status" value="1"/>
</dbReference>